<accession>A0ABX7WSG6</accession>
<feature type="domain" description="Methyltransferase type 11" evidence="1">
    <location>
        <begin position="41"/>
        <end position="87"/>
    </location>
</feature>
<dbReference type="Gene3D" id="3.40.50.150">
    <property type="entry name" value="Vaccinia Virus protein VP39"/>
    <property type="match status" value="1"/>
</dbReference>
<dbReference type="CDD" id="cd02440">
    <property type="entry name" value="AdoMet_MTases"/>
    <property type="match status" value="1"/>
</dbReference>
<dbReference type="GO" id="GO:0032259">
    <property type="term" value="P:methylation"/>
    <property type="evidence" value="ECO:0007669"/>
    <property type="project" value="UniProtKB-KW"/>
</dbReference>
<proteinExistence type="predicted"/>
<dbReference type="InterPro" id="IPR029063">
    <property type="entry name" value="SAM-dependent_MTases_sf"/>
</dbReference>
<gene>
    <name evidence="2" type="ORF">J9253_00250</name>
</gene>
<dbReference type="Pfam" id="PF08241">
    <property type="entry name" value="Methyltransf_11"/>
    <property type="match status" value="1"/>
</dbReference>
<keyword evidence="2" id="KW-0808">Transferase</keyword>
<dbReference type="InterPro" id="IPR013216">
    <property type="entry name" value="Methyltransf_11"/>
</dbReference>
<organism evidence="2 3">
    <name type="scientific">Thiothrix litoralis</name>
    <dbReference type="NCBI Taxonomy" id="2891210"/>
    <lineage>
        <taxon>Bacteria</taxon>
        <taxon>Pseudomonadati</taxon>
        <taxon>Pseudomonadota</taxon>
        <taxon>Gammaproteobacteria</taxon>
        <taxon>Thiotrichales</taxon>
        <taxon>Thiotrichaceae</taxon>
        <taxon>Thiothrix</taxon>
    </lineage>
</organism>
<dbReference type="Proteomes" id="UP000672039">
    <property type="component" value="Chromosome"/>
</dbReference>
<dbReference type="RefSeq" id="WP_210222768.1">
    <property type="nucleotide sequence ID" value="NZ_CP072801.1"/>
</dbReference>
<dbReference type="GO" id="GO:0008168">
    <property type="term" value="F:methyltransferase activity"/>
    <property type="evidence" value="ECO:0007669"/>
    <property type="project" value="UniProtKB-KW"/>
</dbReference>
<dbReference type="EMBL" id="CP072801">
    <property type="protein sequence ID" value="QTR46432.1"/>
    <property type="molecule type" value="Genomic_DNA"/>
</dbReference>
<evidence type="ECO:0000259" key="1">
    <source>
        <dbReference type="Pfam" id="PF08241"/>
    </source>
</evidence>
<sequence>MIKSQTEQPQLKILDLGCGKKKRPGSIGVDYSDRHNADIIHDLNIFPYPFESNSIDQIYLDNVLEHLDQPMRVMEEIYRITKVGGKVKVIVPYFRSIWAFIDPTHKTFYTVDSFAYYDPRHIICQRYDYTPARFLVEKIVFNESLTNDLFKKIIIKIANKYPNRYETYLSHLYPLDDITYYLTKP</sequence>
<keyword evidence="3" id="KW-1185">Reference proteome</keyword>
<dbReference type="SUPFAM" id="SSF53335">
    <property type="entry name" value="S-adenosyl-L-methionine-dependent methyltransferases"/>
    <property type="match status" value="1"/>
</dbReference>
<evidence type="ECO:0000313" key="2">
    <source>
        <dbReference type="EMBL" id="QTR46432.1"/>
    </source>
</evidence>
<protein>
    <submittedName>
        <fullName evidence="2">Class I SAM-dependent methyltransferase</fullName>
    </submittedName>
</protein>
<reference evidence="2 3" key="1">
    <citation type="submission" date="2021-04" db="EMBL/GenBank/DDBJ databases">
        <title>Genomics, taxonomy and metabolism of representatives of sulfur bacteria of the genus Thiothrix: Thiothrix fructosivorans QT, Thiothrix unzii A1T and three new species, Thiothrix subterranea sp. nov., Thiothrix litoralis sp. nov. and 'Candidatus Thiothrix anitrata' sp. nov.</title>
        <authorList>
            <person name="Ravin N.V."/>
            <person name="Smolyakov D."/>
            <person name="Rudenko T.S."/>
            <person name="Mardanov A.V."/>
            <person name="Beletsky A.V."/>
            <person name="Markov N.D."/>
            <person name="Fomenkov A.I."/>
            <person name="Roberts R.J."/>
            <person name="Karnachuk O.V."/>
            <person name="Novikov A."/>
            <person name="Grabovich M.Y."/>
        </authorList>
    </citation>
    <scope>NUCLEOTIDE SEQUENCE [LARGE SCALE GENOMIC DNA]</scope>
    <source>
        <strain evidence="2 3">AS</strain>
    </source>
</reference>
<keyword evidence="2" id="KW-0489">Methyltransferase</keyword>
<evidence type="ECO:0000313" key="3">
    <source>
        <dbReference type="Proteomes" id="UP000672039"/>
    </source>
</evidence>
<name>A0ABX7WSG6_9GAMM</name>